<dbReference type="Proteomes" id="UP000324748">
    <property type="component" value="Unassembled WGS sequence"/>
</dbReference>
<keyword evidence="1" id="KW-0732">Signal</keyword>
<protein>
    <submittedName>
        <fullName evidence="2">Uncharacterized protein</fullName>
    </submittedName>
</protein>
<proteinExistence type="predicted"/>
<organism evidence="2 3">
    <name type="scientific">Puccinia graminis f. sp. tritici</name>
    <dbReference type="NCBI Taxonomy" id="56615"/>
    <lineage>
        <taxon>Eukaryota</taxon>
        <taxon>Fungi</taxon>
        <taxon>Dikarya</taxon>
        <taxon>Basidiomycota</taxon>
        <taxon>Pucciniomycotina</taxon>
        <taxon>Pucciniomycetes</taxon>
        <taxon>Pucciniales</taxon>
        <taxon>Pucciniaceae</taxon>
        <taxon>Puccinia</taxon>
    </lineage>
</organism>
<dbReference type="EMBL" id="VSWC01000170">
    <property type="protein sequence ID" value="KAA1071950.1"/>
    <property type="molecule type" value="Genomic_DNA"/>
</dbReference>
<dbReference type="OrthoDB" id="10687202at2759"/>
<evidence type="ECO:0000313" key="2">
    <source>
        <dbReference type="EMBL" id="KAA1071950.1"/>
    </source>
</evidence>
<dbReference type="AlphaFoldDB" id="A0A5B0M7H2"/>
<sequence length="581" mass="69165">MIFQFLIIGLCCASETFGAFISSISKLENEVNTSDTIPRLCALPSLKKDEKPLERSLFIQLIEGYKHYINKISCEKRLEVIKNWKRNEAELMVLYQDSEELCSLRLDFDNWSTQYLNFNGVVNTKKFSKKSKHIISIFKQLKLLELGGIELIFENSKHLAELLQQDKDFGMIQHLPPEICPIVAKHSWRKLGMSYVKEIMDFMLMYPEYLNEELFYTPDHQSVLAAVVPYAFKMIDFLFKNNFVDHETVRKIFQNKEILRMTAYYNFNYFQKEINYGINTISTDVDDLWFWPLRLSIFKQMSQQDVRKMNFEIFHEKLFNLIYHSYPNPDMEECRILCYQSLSGGKYLKKFAENRLIDSRNFQMNHSGYNNEQFDDPMDLDQDSKENEEFGENFGFEYEEDVKNLLIIRSKVAALDLGKHKDKNYYSFLNRHVHELLFFIEERLCPGIVKKGSKKWFANDQNHEDRVWLEHTLLKINDLKILVKGHQNFTKDKNNILNYPQIGNNLTHQYFHDKALDLYSKYLRICSRLESEDDSWYISTGKKYLYPCLNDGDKSFFEYLDKENDDDEYLKTFWSKNNLTS</sequence>
<evidence type="ECO:0000313" key="3">
    <source>
        <dbReference type="Proteomes" id="UP000324748"/>
    </source>
</evidence>
<keyword evidence="3" id="KW-1185">Reference proteome</keyword>
<feature type="signal peptide" evidence="1">
    <location>
        <begin position="1"/>
        <end position="18"/>
    </location>
</feature>
<evidence type="ECO:0000256" key="1">
    <source>
        <dbReference type="SAM" id="SignalP"/>
    </source>
</evidence>
<feature type="chain" id="PRO_5022775528" evidence="1">
    <location>
        <begin position="19"/>
        <end position="581"/>
    </location>
</feature>
<reference evidence="2 3" key="1">
    <citation type="submission" date="2019-05" db="EMBL/GenBank/DDBJ databases">
        <title>Emergence of the Ug99 lineage of the wheat stem rust pathogen through somatic hybridization.</title>
        <authorList>
            <person name="Li F."/>
            <person name="Upadhyaya N.M."/>
            <person name="Sperschneider J."/>
            <person name="Matny O."/>
            <person name="Nguyen-Phuc H."/>
            <person name="Mago R."/>
            <person name="Raley C."/>
            <person name="Miller M.E."/>
            <person name="Silverstein K.A.T."/>
            <person name="Henningsen E."/>
            <person name="Hirsch C.D."/>
            <person name="Visser B."/>
            <person name="Pretorius Z.A."/>
            <person name="Steffenson B.J."/>
            <person name="Schwessinger B."/>
            <person name="Dodds P.N."/>
            <person name="Figueroa M."/>
        </authorList>
    </citation>
    <scope>NUCLEOTIDE SEQUENCE [LARGE SCALE GENOMIC DNA]</scope>
    <source>
        <strain evidence="2">21-0</strain>
    </source>
</reference>
<accession>A0A5B0M7H2</accession>
<comment type="caution">
    <text evidence="2">The sequence shown here is derived from an EMBL/GenBank/DDBJ whole genome shotgun (WGS) entry which is preliminary data.</text>
</comment>
<gene>
    <name evidence="2" type="ORF">PGT21_023731</name>
</gene>
<name>A0A5B0M7H2_PUCGR</name>